<accession>A0A450SVQ8</accession>
<dbReference type="AlphaFoldDB" id="A0A450SVQ8"/>
<organism evidence="1">
    <name type="scientific">Candidatus Kentrum sp. DK</name>
    <dbReference type="NCBI Taxonomy" id="2126562"/>
    <lineage>
        <taxon>Bacteria</taxon>
        <taxon>Pseudomonadati</taxon>
        <taxon>Pseudomonadota</taxon>
        <taxon>Gammaproteobacteria</taxon>
        <taxon>Candidatus Kentrum</taxon>
    </lineage>
</organism>
<reference evidence="1" key="1">
    <citation type="submission" date="2019-02" db="EMBL/GenBank/DDBJ databases">
        <authorList>
            <person name="Gruber-Vodicka R. H."/>
            <person name="Seah K. B. B."/>
        </authorList>
    </citation>
    <scope>NUCLEOTIDE SEQUENCE</scope>
    <source>
        <strain evidence="1">BECK_DK47</strain>
    </source>
</reference>
<proteinExistence type="predicted"/>
<sequence length="100" mass="11466">MAPKTTDNTFQAGGAAFPLFITVIKAWNPANHFSFPRFAWERLARQSHNQIAALTCVAVHSLISFLLCESLRTLRLCGCNLFFFNRRGAEYAEIRRERIF</sequence>
<gene>
    <name evidence="1" type="ORF">BECKDK2373B_GA0170837_107012</name>
</gene>
<name>A0A450SVQ8_9GAMM</name>
<evidence type="ECO:0000313" key="1">
    <source>
        <dbReference type="EMBL" id="VFJ58074.1"/>
    </source>
</evidence>
<dbReference type="EMBL" id="CAADEX010000070">
    <property type="protein sequence ID" value="VFJ58074.1"/>
    <property type="molecule type" value="Genomic_DNA"/>
</dbReference>
<protein>
    <submittedName>
        <fullName evidence="1">Uncharacterized protein</fullName>
    </submittedName>
</protein>